<dbReference type="AlphaFoldDB" id="A0A381Z9K7"/>
<sequence length="373" mass="40692">MSTNDIKDSELLAVKNGLQQLGMAIETIANRELPAPEIVDRSLSGNKISGGKVTAFSSIGIRDEATKQTFVVKDEGIYTDNLIVAKIVGNTTIENDLDVGGTITASRLEVDELKADVRNERTSPLEFVCSVDDGPYGKGLLWTGYDHTKQLVMKGSPDRMWTSEDFDLHTGHEYKIGNVSVLSANELGPDITKSSLTEVGTLRNLKTEGSLTIDQFVFYNGDEMRFGIGTELGNGQLSVSSNEVEFIVDPEYDSVNVGTYTTSDLNLVTDNQTRIHIKSNNRMVVGSDSDSVTTVKGKLGIGVNNPDVCFSTSGPFKFENKKFEVGVEAPKNGIYVKGDIVWNQEPKPTGYVGWICIKNGTPGDWKPFGVIER</sequence>
<name>A0A381Z9K7_9ZZZZ</name>
<accession>A0A381Z9K7</accession>
<organism evidence="1">
    <name type="scientific">marine metagenome</name>
    <dbReference type="NCBI Taxonomy" id="408172"/>
    <lineage>
        <taxon>unclassified sequences</taxon>
        <taxon>metagenomes</taxon>
        <taxon>ecological metagenomes</taxon>
    </lineage>
</organism>
<evidence type="ECO:0000313" key="1">
    <source>
        <dbReference type="EMBL" id="SVA85433.1"/>
    </source>
</evidence>
<gene>
    <name evidence="1" type="ORF">METZ01_LOCUS138287</name>
</gene>
<proteinExistence type="predicted"/>
<dbReference type="EMBL" id="UINC01020317">
    <property type="protein sequence ID" value="SVA85433.1"/>
    <property type="molecule type" value="Genomic_DNA"/>
</dbReference>
<protein>
    <submittedName>
        <fullName evidence="1">Uncharacterized protein</fullName>
    </submittedName>
</protein>
<reference evidence="1" key="1">
    <citation type="submission" date="2018-05" db="EMBL/GenBank/DDBJ databases">
        <authorList>
            <person name="Lanie J.A."/>
            <person name="Ng W.-L."/>
            <person name="Kazmierczak K.M."/>
            <person name="Andrzejewski T.M."/>
            <person name="Davidsen T.M."/>
            <person name="Wayne K.J."/>
            <person name="Tettelin H."/>
            <person name="Glass J.I."/>
            <person name="Rusch D."/>
            <person name="Podicherti R."/>
            <person name="Tsui H.-C.T."/>
            <person name="Winkler M.E."/>
        </authorList>
    </citation>
    <scope>NUCLEOTIDE SEQUENCE</scope>
</reference>